<evidence type="ECO:0000256" key="2">
    <source>
        <dbReference type="ARBA" id="ARBA00023015"/>
    </source>
</evidence>
<evidence type="ECO:0000256" key="1">
    <source>
        <dbReference type="ARBA" id="ARBA00010641"/>
    </source>
</evidence>
<dbReference type="GO" id="GO:0006352">
    <property type="term" value="P:DNA-templated transcription initiation"/>
    <property type="evidence" value="ECO:0007669"/>
    <property type="project" value="InterPro"/>
</dbReference>
<comment type="similarity">
    <text evidence="1">Belongs to the sigma-70 factor family. ECF subfamily.</text>
</comment>
<dbReference type="AlphaFoldDB" id="A0A926JS86"/>
<evidence type="ECO:0000259" key="5">
    <source>
        <dbReference type="Pfam" id="PF04542"/>
    </source>
</evidence>
<feature type="domain" description="RNA polymerase sigma factor 70 region 4 type 2" evidence="6">
    <location>
        <begin position="101"/>
        <end position="152"/>
    </location>
</feature>
<sequence>MEEKFMELIGQNQKIIHKVVNLYVEKEPDKKDLFQEILYQAWSSFSNFKGNSKFSTWLYRVAMNTAITHVKKRKKNNNARLFETGYRYISEEDEARKRQIDILYRIINKLSPVDKALVLLYIDNHSYEEMSEILGISVSNVGVKINRIKQFLKKEAGKY</sequence>
<keyword evidence="3" id="KW-0731">Sigma factor</keyword>
<dbReference type="InterPro" id="IPR013249">
    <property type="entry name" value="RNA_pol_sigma70_r4_t2"/>
</dbReference>
<evidence type="ECO:0000313" key="7">
    <source>
        <dbReference type="EMBL" id="MBC9796550.1"/>
    </source>
</evidence>
<proteinExistence type="inferred from homology"/>
<dbReference type="InterPro" id="IPR007627">
    <property type="entry name" value="RNA_pol_sigma70_r2"/>
</dbReference>
<dbReference type="InterPro" id="IPR036388">
    <property type="entry name" value="WH-like_DNA-bd_sf"/>
</dbReference>
<dbReference type="PANTHER" id="PTHR43133:SF45">
    <property type="entry name" value="RNA POLYMERASE ECF-TYPE SIGMA FACTOR"/>
    <property type="match status" value="1"/>
</dbReference>
<gene>
    <name evidence="7" type="ORF">IBL28_11265</name>
</gene>
<keyword evidence="2" id="KW-0805">Transcription regulation</keyword>
<dbReference type="InterPro" id="IPR013325">
    <property type="entry name" value="RNA_pol_sigma_r2"/>
</dbReference>
<evidence type="ECO:0000259" key="6">
    <source>
        <dbReference type="Pfam" id="PF08281"/>
    </source>
</evidence>
<reference evidence="7 8" key="1">
    <citation type="submission" date="2020-09" db="EMBL/GenBank/DDBJ databases">
        <title>Sinomicrobium weinanense sp. nov., a halophilic bacteria isolated from saline-alkali soil.</title>
        <authorList>
            <person name="Wu P."/>
            <person name="Ren H."/>
            <person name="Mei Y."/>
            <person name="Liang Y."/>
            <person name="Chen Z."/>
        </authorList>
    </citation>
    <scope>NUCLEOTIDE SEQUENCE [LARGE SCALE GENOMIC DNA]</scope>
    <source>
        <strain evidence="7 8">FJxs</strain>
    </source>
</reference>
<dbReference type="GO" id="GO:0016987">
    <property type="term" value="F:sigma factor activity"/>
    <property type="evidence" value="ECO:0007669"/>
    <property type="project" value="UniProtKB-KW"/>
</dbReference>
<dbReference type="InterPro" id="IPR013324">
    <property type="entry name" value="RNA_pol_sigma_r3/r4-like"/>
</dbReference>
<keyword evidence="8" id="KW-1185">Reference proteome</keyword>
<name>A0A926JS86_9FLAO</name>
<feature type="domain" description="RNA polymerase sigma-70 region 2" evidence="5">
    <location>
        <begin position="8"/>
        <end position="75"/>
    </location>
</feature>
<dbReference type="EMBL" id="JACVDC010000030">
    <property type="protein sequence ID" value="MBC9796550.1"/>
    <property type="molecule type" value="Genomic_DNA"/>
</dbReference>
<dbReference type="Pfam" id="PF04542">
    <property type="entry name" value="Sigma70_r2"/>
    <property type="match status" value="1"/>
</dbReference>
<dbReference type="NCBIfam" id="TIGR02937">
    <property type="entry name" value="sigma70-ECF"/>
    <property type="match status" value="1"/>
</dbReference>
<protein>
    <submittedName>
        <fullName evidence="7">Sigma-70 family RNA polymerase sigma factor</fullName>
    </submittedName>
</protein>
<dbReference type="GO" id="GO:0003677">
    <property type="term" value="F:DNA binding"/>
    <property type="evidence" value="ECO:0007669"/>
    <property type="project" value="InterPro"/>
</dbReference>
<dbReference type="Pfam" id="PF08281">
    <property type="entry name" value="Sigma70_r4_2"/>
    <property type="match status" value="1"/>
</dbReference>
<keyword evidence="4" id="KW-0804">Transcription</keyword>
<dbReference type="InterPro" id="IPR014284">
    <property type="entry name" value="RNA_pol_sigma-70_dom"/>
</dbReference>
<dbReference type="SUPFAM" id="SSF88659">
    <property type="entry name" value="Sigma3 and sigma4 domains of RNA polymerase sigma factors"/>
    <property type="match status" value="1"/>
</dbReference>
<dbReference type="SUPFAM" id="SSF88946">
    <property type="entry name" value="Sigma2 domain of RNA polymerase sigma factors"/>
    <property type="match status" value="1"/>
</dbReference>
<organism evidence="7 8">
    <name type="scientific">Sinomicrobium weinanense</name>
    <dbReference type="NCBI Taxonomy" id="2842200"/>
    <lineage>
        <taxon>Bacteria</taxon>
        <taxon>Pseudomonadati</taxon>
        <taxon>Bacteroidota</taxon>
        <taxon>Flavobacteriia</taxon>
        <taxon>Flavobacteriales</taxon>
        <taxon>Flavobacteriaceae</taxon>
        <taxon>Sinomicrobium</taxon>
    </lineage>
</organism>
<dbReference type="Gene3D" id="1.10.1740.10">
    <property type="match status" value="1"/>
</dbReference>
<accession>A0A926JS86</accession>
<dbReference type="Gene3D" id="1.10.10.10">
    <property type="entry name" value="Winged helix-like DNA-binding domain superfamily/Winged helix DNA-binding domain"/>
    <property type="match status" value="1"/>
</dbReference>
<evidence type="ECO:0000313" key="8">
    <source>
        <dbReference type="Proteomes" id="UP000653730"/>
    </source>
</evidence>
<dbReference type="InterPro" id="IPR039425">
    <property type="entry name" value="RNA_pol_sigma-70-like"/>
</dbReference>
<dbReference type="PANTHER" id="PTHR43133">
    <property type="entry name" value="RNA POLYMERASE ECF-TYPE SIGMA FACTO"/>
    <property type="match status" value="1"/>
</dbReference>
<evidence type="ECO:0000256" key="4">
    <source>
        <dbReference type="ARBA" id="ARBA00023163"/>
    </source>
</evidence>
<comment type="caution">
    <text evidence="7">The sequence shown here is derived from an EMBL/GenBank/DDBJ whole genome shotgun (WGS) entry which is preliminary data.</text>
</comment>
<evidence type="ECO:0000256" key="3">
    <source>
        <dbReference type="ARBA" id="ARBA00023082"/>
    </source>
</evidence>
<dbReference type="Proteomes" id="UP000653730">
    <property type="component" value="Unassembled WGS sequence"/>
</dbReference>